<dbReference type="AlphaFoldDB" id="A0A1M6CLQ6"/>
<organism evidence="4 5">
    <name type="scientific">Wenxinia saemankumensis</name>
    <dbReference type="NCBI Taxonomy" id="1447782"/>
    <lineage>
        <taxon>Bacteria</taxon>
        <taxon>Pseudomonadati</taxon>
        <taxon>Pseudomonadota</taxon>
        <taxon>Alphaproteobacteria</taxon>
        <taxon>Rhodobacterales</taxon>
        <taxon>Roseobacteraceae</taxon>
        <taxon>Wenxinia</taxon>
    </lineage>
</organism>
<dbReference type="STRING" id="1447782.SAMN05444417_1258"/>
<dbReference type="InterPro" id="IPR000182">
    <property type="entry name" value="GNAT_dom"/>
</dbReference>
<dbReference type="Gene3D" id="3.40.630.30">
    <property type="match status" value="1"/>
</dbReference>
<reference evidence="4 5" key="1">
    <citation type="submission" date="2016-11" db="EMBL/GenBank/DDBJ databases">
        <authorList>
            <person name="Jaros S."/>
            <person name="Januszkiewicz K."/>
            <person name="Wedrychowicz H."/>
        </authorList>
    </citation>
    <scope>NUCLEOTIDE SEQUENCE [LARGE SCALE GENOMIC DNA]</scope>
    <source>
        <strain evidence="4 5">DSM 100565</strain>
    </source>
</reference>
<proteinExistence type="predicted"/>
<keyword evidence="1 4" id="KW-0808">Transferase</keyword>
<dbReference type="PROSITE" id="PS51186">
    <property type="entry name" value="GNAT"/>
    <property type="match status" value="1"/>
</dbReference>
<dbReference type="PANTHER" id="PTHR43877">
    <property type="entry name" value="AMINOALKYLPHOSPHONATE N-ACETYLTRANSFERASE-RELATED-RELATED"/>
    <property type="match status" value="1"/>
</dbReference>
<evidence type="ECO:0000256" key="2">
    <source>
        <dbReference type="ARBA" id="ARBA00023315"/>
    </source>
</evidence>
<dbReference type="InterPro" id="IPR050832">
    <property type="entry name" value="Bact_Acetyltransf"/>
</dbReference>
<accession>A0A1M6CLQ6</accession>
<evidence type="ECO:0000256" key="1">
    <source>
        <dbReference type="ARBA" id="ARBA00022679"/>
    </source>
</evidence>
<gene>
    <name evidence="4" type="ORF">SAMN05444417_1258</name>
</gene>
<sequence>MQDRPFTIRPLTAADAVAFRHVRLEALARHPEAYGSTLSDWSGRPNGAFVARLEQGTVFGLWTGRGLEGTLAYAREAGGNTRHRATITTLYLRERLRGQGGAEALMEAAIARARADGVAQLELTVAEGNAVARRFYARSGFEEVARLPRALRVAGRDMDEILLILRLDEPGSAPLSGPVPS</sequence>
<name>A0A1M6CLQ6_9RHOB</name>
<feature type="domain" description="N-acetyltransferase" evidence="3">
    <location>
        <begin position="6"/>
        <end position="168"/>
    </location>
</feature>
<dbReference type="Pfam" id="PF00583">
    <property type="entry name" value="Acetyltransf_1"/>
    <property type="match status" value="1"/>
</dbReference>
<dbReference type="OrthoDB" id="9788300at2"/>
<dbReference type="GO" id="GO:0016747">
    <property type="term" value="F:acyltransferase activity, transferring groups other than amino-acyl groups"/>
    <property type="evidence" value="ECO:0007669"/>
    <property type="project" value="InterPro"/>
</dbReference>
<evidence type="ECO:0000313" key="4">
    <source>
        <dbReference type="EMBL" id="SHI61947.1"/>
    </source>
</evidence>
<evidence type="ECO:0000313" key="5">
    <source>
        <dbReference type="Proteomes" id="UP000184292"/>
    </source>
</evidence>
<evidence type="ECO:0000259" key="3">
    <source>
        <dbReference type="PROSITE" id="PS51186"/>
    </source>
</evidence>
<dbReference type="RefSeq" id="WP_073326981.1">
    <property type="nucleotide sequence ID" value="NZ_FQYO01000002.1"/>
</dbReference>
<keyword evidence="2" id="KW-0012">Acyltransferase</keyword>
<keyword evidence="5" id="KW-1185">Reference proteome</keyword>
<dbReference type="InterPro" id="IPR016181">
    <property type="entry name" value="Acyl_CoA_acyltransferase"/>
</dbReference>
<dbReference type="EMBL" id="FQYO01000002">
    <property type="protein sequence ID" value="SHI61947.1"/>
    <property type="molecule type" value="Genomic_DNA"/>
</dbReference>
<dbReference type="CDD" id="cd04301">
    <property type="entry name" value="NAT_SF"/>
    <property type="match status" value="1"/>
</dbReference>
<dbReference type="Proteomes" id="UP000184292">
    <property type="component" value="Unassembled WGS sequence"/>
</dbReference>
<protein>
    <submittedName>
        <fullName evidence="4">Acetyltransferase, GNAT family</fullName>
    </submittedName>
</protein>
<dbReference type="PANTHER" id="PTHR43877:SF2">
    <property type="entry name" value="AMINOALKYLPHOSPHONATE N-ACETYLTRANSFERASE-RELATED"/>
    <property type="match status" value="1"/>
</dbReference>
<dbReference type="SUPFAM" id="SSF55729">
    <property type="entry name" value="Acyl-CoA N-acyltransferases (Nat)"/>
    <property type="match status" value="1"/>
</dbReference>